<keyword evidence="11" id="KW-0443">Lipid metabolism</keyword>
<evidence type="ECO:0000256" key="8">
    <source>
        <dbReference type="ARBA" id="ARBA00022798"/>
    </source>
</evidence>
<dbReference type="SUPFAM" id="SSF69593">
    <property type="entry name" value="Glycerol-3-phosphate (1)-acyltransferase"/>
    <property type="match status" value="1"/>
</dbReference>
<evidence type="ECO:0000256" key="1">
    <source>
        <dbReference type="ARBA" id="ARBA00004477"/>
    </source>
</evidence>
<keyword evidence="13" id="KW-0012">Acyltransferase</keyword>
<feature type="transmembrane region" description="Helical" evidence="14">
    <location>
        <begin position="15"/>
        <end position="38"/>
    </location>
</feature>
<protein>
    <recommendedName>
        <fullName evidence="14">Acyltransferase</fullName>
        <ecNumber evidence="14">2.3.1.-</ecNumber>
    </recommendedName>
</protein>
<accession>A0A9W7A4X7</accession>
<dbReference type="GO" id="GO:0004144">
    <property type="term" value="F:diacylglycerol O-acyltransferase activity"/>
    <property type="evidence" value="ECO:0007669"/>
    <property type="project" value="TreeGrafter"/>
</dbReference>
<comment type="caution">
    <text evidence="15">The sequence shown here is derived from an EMBL/GenBank/DDBJ whole genome shotgun (WGS) entry which is preliminary data.</text>
</comment>
<evidence type="ECO:0000256" key="5">
    <source>
        <dbReference type="ARBA" id="ARBA00022516"/>
    </source>
</evidence>
<proteinExistence type="inferred from homology"/>
<evidence type="ECO:0000256" key="12">
    <source>
        <dbReference type="ARBA" id="ARBA00023136"/>
    </source>
</evidence>
<keyword evidence="12 14" id="KW-0472">Membrane</keyword>
<dbReference type="GO" id="GO:0019432">
    <property type="term" value="P:triglyceride biosynthetic process"/>
    <property type="evidence" value="ECO:0007669"/>
    <property type="project" value="TreeGrafter"/>
</dbReference>
<dbReference type="CDD" id="cd07987">
    <property type="entry name" value="LPLAT_MGAT-like"/>
    <property type="match status" value="1"/>
</dbReference>
<evidence type="ECO:0000256" key="14">
    <source>
        <dbReference type="RuleBase" id="RU367023"/>
    </source>
</evidence>
<dbReference type="EC" id="2.3.1.-" evidence="14"/>
<evidence type="ECO:0000313" key="16">
    <source>
        <dbReference type="Proteomes" id="UP001165122"/>
    </source>
</evidence>
<keyword evidence="5" id="KW-0444">Lipid biosynthesis</keyword>
<dbReference type="GO" id="GO:0005789">
    <property type="term" value="C:endoplasmic reticulum membrane"/>
    <property type="evidence" value="ECO:0007669"/>
    <property type="project" value="UniProtKB-SubCell"/>
</dbReference>
<evidence type="ECO:0000256" key="3">
    <source>
        <dbReference type="ARBA" id="ARBA00005189"/>
    </source>
</evidence>
<comment type="pathway">
    <text evidence="3">Lipid metabolism.</text>
</comment>
<evidence type="ECO:0000313" key="15">
    <source>
        <dbReference type="EMBL" id="GMH63330.1"/>
    </source>
</evidence>
<evidence type="ECO:0000256" key="10">
    <source>
        <dbReference type="ARBA" id="ARBA00022989"/>
    </source>
</evidence>
<dbReference type="AlphaFoldDB" id="A0A9W7A4X7"/>
<dbReference type="PANTHER" id="PTHR12317:SF0">
    <property type="entry name" value="ACYLTRANSFERASE"/>
    <property type="match status" value="1"/>
</dbReference>
<feature type="transmembrane region" description="Helical" evidence="14">
    <location>
        <begin position="45"/>
        <end position="62"/>
    </location>
</feature>
<evidence type="ECO:0000256" key="2">
    <source>
        <dbReference type="ARBA" id="ARBA00004771"/>
    </source>
</evidence>
<name>A0A9W7A4X7_9STRA</name>
<keyword evidence="8" id="KW-0319">Glycerol metabolism</keyword>
<keyword evidence="7 14" id="KW-0812">Transmembrane</keyword>
<keyword evidence="16" id="KW-1185">Reference proteome</keyword>
<dbReference type="GO" id="GO:0006071">
    <property type="term" value="P:glycerol metabolic process"/>
    <property type="evidence" value="ECO:0007669"/>
    <property type="project" value="UniProtKB-KW"/>
</dbReference>
<dbReference type="InterPro" id="IPR007130">
    <property type="entry name" value="DAGAT"/>
</dbReference>
<evidence type="ECO:0000256" key="9">
    <source>
        <dbReference type="ARBA" id="ARBA00022824"/>
    </source>
</evidence>
<evidence type="ECO:0000256" key="6">
    <source>
        <dbReference type="ARBA" id="ARBA00022679"/>
    </source>
</evidence>
<dbReference type="PANTHER" id="PTHR12317">
    <property type="entry name" value="DIACYLGLYCEROL O-ACYLTRANSFERASE"/>
    <property type="match status" value="1"/>
</dbReference>
<dbReference type="OrthoDB" id="264532at2759"/>
<keyword evidence="6 14" id="KW-0808">Transferase</keyword>
<evidence type="ECO:0000256" key="4">
    <source>
        <dbReference type="ARBA" id="ARBA00005420"/>
    </source>
</evidence>
<dbReference type="EMBL" id="BRXW01000527">
    <property type="protein sequence ID" value="GMH63330.1"/>
    <property type="molecule type" value="Genomic_DNA"/>
</dbReference>
<evidence type="ECO:0000256" key="13">
    <source>
        <dbReference type="ARBA" id="ARBA00023315"/>
    </source>
</evidence>
<dbReference type="Pfam" id="PF03982">
    <property type="entry name" value="DAGAT"/>
    <property type="match status" value="1"/>
</dbReference>
<keyword evidence="10 14" id="KW-1133">Transmembrane helix</keyword>
<organism evidence="15 16">
    <name type="scientific">Triparma laevis f. longispina</name>
    <dbReference type="NCBI Taxonomy" id="1714387"/>
    <lineage>
        <taxon>Eukaryota</taxon>
        <taxon>Sar</taxon>
        <taxon>Stramenopiles</taxon>
        <taxon>Ochrophyta</taxon>
        <taxon>Bolidophyceae</taxon>
        <taxon>Parmales</taxon>
        <taxon>Triparmaceae</taxon>
        <taxon>Triparma</taxon>
    </lineage>
</organism>
<reference evidence="16" key="1">
    <citation type="journal article" date="2023" name="Commun. Biol.">
        <title>Genome analysis of Parmales, the sister group of diatoms, reveals the evolutionary specialization of diatoms from phago-mixotrophs to photoautotrophs.</title>
        <authorList>
            <person name="Ban H."/>
            <person name="Sato S."/>
            <person name="Yoshikawa S."/>
            <person name="Yamada K."/>
            <person name="Nakamura Y."/>
            <person name="Ichinomiya M."/>
            <person name="Sato N."/>
            <person name="Blanc-Mathieu R."/>
            <person name="Endo H."/>
            <person name="Kuwata A."/>
            <person name="Ogata H."/>
        </authorList>
    </citation>
    <scope>NUCLEOTIDE SEQUENCE [LARGE SCALE GENOMIC DNA]</scope>
    <source>
        <strain evidence="16">NIES 3700</strain>
    </source>
</reference>
<evidence type="ECO:0000256" key="7">
    <source>
        <dbReference type="ARBA" id="ARBA00022692"/>
    </source>
</evidence>
<sequence length="323" mass="35988">MVTYTHSGATATTSAAALVVANTILATIVTVFVGSIYFYPRQALLYVWGPYYAIGFLSKWSTRDGLQWHWFALNFPMFAILRAHIRLTLEVSNEFKVSEKKEGAKFIFAIFPHGVGSDFRVLLQGMLPSLAPNIHAKIRSLAASVLFLIPLVREITLFTGCIDASRSVANRALKNGRSLIILPGGEAEQLLTKRGVEKIYLKSRKGFIKLAMRHGVPVVPCYVFGSNDLFHTSDFMQGPRQWLVKNLGVCIPMTWGYWGTLCPLPVKNTIVFGAPVDYFCEVKGEPTDEELNKAHSDFCDKIKNLFDVKKGGYGMGDRELIIV</sequence>
<gene>
    <name evidence="15" type="ORF">TrLO_g6131</name>
</gene>
<comment type="subcellular location">
    <subcellularLocation>
        <location evidence="1 14">Endoplasmic reticulum membrane</location>
        <topology evidence="1 14">Multi-pass membrane protein</topology>
    </subcellularLocation>
</comment>
<comment type="pathway">
    <text evidence="2">Glycerolipid metabolism; triacylglycerol biosynthesis.</text>
</comment>
<dbReference type="Proteomes" id="UP001165122">
    <property type="component" value="Unassembled WGS sequence"/>
</dbReference>
<comment type="similarity">
    <text evidence="4 14">Belongs to the diacylglycerol acyltransferase family.</text>
</comment>
<evidence type="ECO:0000256" key="11">
    <source>
        <dbReference type="ARBA" id="ARBA00023098"/>
    </source>
</evidence>
<keyword evidence="9 14" id="KW-0256">Endoplasmic reticulum</keyword>